<feature type="region of interest" description="Disordered" evidence="1">
    <location>
        <begin position="268"/>
        <end position="293"/>
    </location>
</feature>
<dbReference type="PANTHER" id="PTHR33623">
    <property type="entry name" value="OS04G0572500 PROTEIN"/>
    <property type="match status" value="1"/>
</dbReference>
<dbReference type="eggNOG" id="ENOG502QQBC">
    <property type="taxonomic scope" value="Eukaryota"/>
</dbReference>
<sequence length="536" mass="62099">MAHKHLRELLREDQEPFALQSYIDERRCQLKKWTPRTQLQVKRRRPISENSSFPGSLCKSACFFSFHDSPDVRRSPVFDFASPAKSPCRNSNTLFIHIPSRTAAVLLEAALRIQKQSSSSKFKSPNKSLGFGFFGSILKRISLRKRNRKREIKGEEVRVSVKDILRWDSSDGRKICQDDDRLENREPMEVLDYNRVSEMGFSCSCNTRLSSAWSESNEEKSEDLETSTSSRSEASEAMEFIVDERKNGECNSCEKAFCSSSFRFMLPKSPSSSRRTPEFQSPATSPSRHRKEVSRCEEGSLNCVGKDYEEEKEQCSPVSVLDPLFGEDDDNDDDDDGKNQDEEMGEGFELEHSFAIVQKAKQQLLHKLRRFERLAELDPIELEKSLMEEEDDDDENDDSKNFTDEECDDDKEPVLSNNEKNENGFDKEILSRLGFSYVRRLPQDMKRLVLDLISEEEREAAVSHDREVVVKRVCKQLESWKEVNSNTIDMMVELDFRREGDEWRRHQEQVQDAATEIEFAIFGFLVQEVSDELVHF</sequence>
<feature type="region of interest" description="Disordered" evidence="1">
    <location>
        <begin position="312"/>
        <end position="343"/>
    </location>
</feature>
<accession>A0A1U7YTY5</accession>
<dbReference type="AlphaFoldDB" id="A0A1U7YTY5"/>
<name>A0A1U7YTY5_NELNU</name>
<keyword evidence="3" id="KW-1185">Reference proteome</keyword>
<evidence type="ECO:0000313" key="3">
    <source>
        <dbReference type="Proteomes" id="UP000189703"/>
    </source>
</evidence>
<dbReference type="Proteomes" id="UP000189703">
    <property type="component" value="Unplaced"/>
</dbReference>
<dbReference type="OMA" id="HCEIITQ"/>
<dbReference type="KEGG" id="nnu:104586931"/>
<feature type="compositionally biased region" description="Acidic residues" evidence="1">
    <location>
        <begin position="325"/>
        <end position="343"/>
    </location>
</feature>
<feature type="region of interest" description="Disordered" evidence="1">
    <location>
        <begin position="214"/>
        <end position="235"/>
    </location>
</feature>
<dbReference type="Pfam" id="PF14309">
    <property type="entry name" value="DUF4378"/>
    <property type="match status" value="1"/>
</dbReference>
<proteinExistence type="predicted"/>
<feature type="domain" description="DUF4378" evidence="2">
    <location>
        <begin position="458"/>
        <end position="528"/>
    </location>
</feature>
<evidence type="ECO:0000256" key="1">
    <source>
        <dbReference type="SAM" id="MobiDB-lite"/>
    </source>
</evidence>
<dbReference type="PANTHER" id="PTHR33623:SF5">
    <property type="entry name" value="HISTONE-LYSINE N-METHYLTRANSFERASE SETD1B-LIKE PROTEIN"/>
    <property type="match status" value="1"/>
</dbReference>
<feature type="region of interest" description="Disordered" evidence="1">
    <location>
        <begin position="382"/>
        <end position="422"/>
    </location>
</feature>
<gene>
    <name evidence="4" type="primary">LOC104586931</name>
</gene>
<dbReference type="FunCoup" id="A0A1U7YTY5">
    <property type="interactions" value="99"/>
</dbReference>
<evidence type="ECO:0000259" key="2">
    <source>
        <dbReference type="Pfam" id="PF14309"/>
    </source>
</evidence>
<dbReference type="InParanoid" id="A0A1U7YTY5"/>
<evidence type="ECO:0000313" key="4">
    <source>
        <dbReference type="RefSeq" id="XP_010242637.1"/>
    </source>
</evidence>
<protein>
    <submittedName>
        <fullName evidence="4">Uncharacterized protein LOC104586931</fullName>
    </submittedName>
</protein>
<feature type="compositionally biased region" description="Acidic residues" evidence="1">
    <location>
        <begin position="388"/>
        <end position="397"/>
    </location>
</feature>
<feature type="compositionally biased region" description="Low complexity" evidence="1">
    <location>
        <begin position="226"/>
        <end position="235"/>
    </location>
</feature>
<feature type="compositionally biased region" description="Polar residues" evidence="1">
    <location>
        <begin position="269"/>
        <end position="286"/>
    </location>
</feature>
<dbReference type="OrthoDB" id="1918879at2759"/>
<dbReference type="GeneID" id="104586931"/>
<dbReference type="InterPro" id="IPR025486">
    <property type="entry name" value="DUF4378"/>
</dbReference>
<organism evidence="3 4">
    <name type="scientific">Nelumbo nucifera</name>
    <name type="common">Sacred lotus</name>
    <dbReference type="NCBI Taxonomy" id="4432"/>
    <lineage>
        <taxon>Eukaryota</taxon>
        <taxon>Viridiplantae</taxon>
        <taxon>Streptophyta</taxon>
        <taxon>Embryophyta</taxon>
        <taxon>Tracheophyta</taxon>
        <taxon>Spermatophyta</taxon>
        <taxon>Magnoliopsida</taxon>
        <taxon>Proteales</taxon>
        <taxon>Nelumbonaceae</taxon>
        <taxon>Nelumbo</taxon>
    </lineage>
</organism>
<reference evidence="4" key="1">
    <citation type="submission" date="2025-08" db="UniProtKB">
        <authorList>
            <consortium name="RefSeq"/>
        </authorList>
    </citation>
    <scope>IDENTIFICATION</scope>
</reference>
<dbReference type="RefSeq" id="XP_010242637.1">
    <property type="nucleotide sequence ID" value="XM_010244335.2"/>
</dbReference>